<dbReference type="Proteomes" id="UP000321606">
    <property type="component" value="Chromosome"/>
</dbReference>
<name>A0A510J7C9_9FUSO</name>
<evidence type="ECO:0000313" key="1">
    <source>
        <dbReference type="EMBL" id="BBM35170.1"/>
    </source>
</evidence>
<evidence type="ECO:0000313" key="2">
    <source>
        <dbReference type="Proteomes" id="UP000321606"/>
    </source>
</evidence>
<organism evidence="1 2">
    <name type="scientific">Pseudoleptotrichia goodfellowii</name>
    <dbReference type="NCBI Taxonomy" id="157692"/>
    <lineage>
        <taxon>Bacteria</taxon>
        <taxon>Fusobacteriati</taxon>
        <taxon>Fusobacteriota</taxon>
        <taxon>Fusobacteriia</taxon>
        <taxon>Fusobacteriales</taxon>
        <taxon>Leptotrichiaceae</taxon>
        <taxon>Pseudoleptotrichia</taxon>
    </lineage>
</organism>
<gene>
    <name evidence="1" type="ORF">JCM16774_0077</name>
</gene>
<dbReference type="KEGG" id="lgo:JCM16774_0077"/>
<sequence length="200" mass="23834">MEKALIEKMNKDMTEIKNLWEKVSEGNDREKEKIGSEKSLFPEKIKDYAQVYKDFGTFFAEYNMGIVTHEDFIKVRNTINKLYKEVKKEIFDKSAVENTVNEFQEIRITGSGKLSEEIIKKSTEDFKKLEGIIKNKSWEKETEFIHERHKHYNKIKEWFDGNILRDLELYSSIFDTMVNFDISVRQMAKNKDPYIFVSED</sequence>
<dbReference type="STRING" id="714315.GCA_000516535_00083"/>
<dbReference type="EMBL" id="AP019822">
    <property type="protein sequence ID" value="BBM35170.1"/>
    <property type="molecule type" value="Genomic_DNA"/>
</dbReference>
<accession>A0A510J7C9</accession>
<protein>
    <submittedName>
        <fullName evidence="1">Uncharacterized protein</fullName>
    </submittedName>
</protein>
<dbReference type="AlphaFoldDB" id="A0A510J7C9"/>
<proteinExistence type="predicted"/>
<reference evidence="1 2" key="1">
    <citation type="submission" date="2019-07" db="EMBL/GenBank/DDBJ databases">
        <title>Complete Genome Sequence of Leptotrichia goodfellowii Strain JCM 16774.</title>
        <authorList>
            <person name="Watanabe S."/>
            <person name="Cui L."/>
        </authorList>
    </citation>
    <scope>NUCLEOTIDE SEQUENCE [LARGE SCALE GENOMIC DNA]</scope>
    <source>
        <strain evidence="1 2">JCM16774</strain>
    </source>
</reference>
<dbReference type="RefSeq" id="WP_026736818.1">
    <property type="nucleotide sequence ID" value="NZ_AP019822.1"/>
</dbReference>